<evidence type="ECO:0008006" key="8">
    <source>
        <dbReference type="Google" id="ProtNLM"/>
    </source>
</evidence>
<keyword evidence="4" id="KW-0325">Glycoprotein</keyword>
<keyword evidence="7" id="KW-1185">Reference proteome</keyword>
<keyword evidence="3" id="KW-1015">Disulfide bond</keyword>
<dbReference type="InterPro" id="IPR057243">
    <property type="entry name" value="Integrin_I-EGF_CS"/>
</dbReference>
<evidence type="ECO:0000256" key="4">
    <source>
        <dbReference type="ARBA" id="ARBA00023180"/>
    </source>
</evidence>
<keyword evidence="5" id="KW-0812">Transmembrane</keyword>
<dbReference type="GO" id="GO:0016477">
    <property type="term" value="P:cell migration"/>
    <property type="evidence" value="ECO:0007669"/>
    <property type="project" value="TreeGrafter"/>
</dbReference>
<dbReference type="GO" id="GO:0009986">
    <property type="term" value="C:cell surface"/>
    <property type="evidence" value="ECO:0007669"/>
    <property type="project" value="TreeGrafter"/>
</dbReference>
<keyword evidence="5" id="KW-0472">Membrane</keyword>
<dbReference type="InterPro" id="IPR015812">
    <property type="entry name" value="Integrin_bsu"/>
</dbReference>
<evidence type="ECO:0000256" key="3">
    <source>
        <dbReference type="ARBA" id="ARBA00023157"/>
    </source>
</evidence>
<keyword evidence="1" id="KW-0732">Signal</keyword>
<dbReference type="EMBL" id="JWZT01003446">
    <property type="protein sequence ID" value="KII66762.1"/>
    <property type="molecule type" value="Genomic_DNA"/>
</dbReference>
<dbReference type="GO" id="GO:0005178">
    <property type="term" value="F:integrin binding"/>
    <property type="evidence" value="ECO:0007669"/>
    <property type="project" value="TreeGrafter"/>
</dbReference>
<dbReference type="GO" id="GO:0033627">
    <property type="term" value="P:cell adhesion mediated by integrin"/>
    <property type="evidence" value="ECO:0007669"/>
    <property type="project" value="TreeGrafter"/>
</dbReference>
<evidence type="ECO:0000313" key="7">
    <source>
        <dbReference type="Proteomes" id="UP000031668"/>
    </source>
</evidence>
<dbReference type="AlphaFoldDB" id="A0A0C2MYP0"/>
<gene>
    <name evidence="6" type="ORF">RF11_01306</name>
</gene>
<dbReference type="GO" id="GO:0007229">
    <property type="term" value="P:integrin-mediated signaling pathway"/>
    <property type="evidence" value="ECO:0007669"/>
    <property type="project" value="TreeGrafter"/>
</dbReference>
<sequence length="214" mass="24792">MECYNPIVMNRCKQTEGDYDCSGRGTCMCGTCICPYEFSGTLCETFKVPTVRCSDIKKCMVNVFDSKELTGCNISVTKVKKLEESASFFVQTCQIIHRNCSHSFQIHINKNGTHINSITLKMLDPMEDCVRDFHSFFRKRLLQVCIITIAVAIFFYAITISIRLLYIKWKNKRDNTKKRWRQWIIVLHIFISTNRGEYESPSAPVVEHPNTDEC</sequence>
<dbReference type="Gene3D" id="2.10.25.10">
    <property type="entry name" value="Laminin"/>
    <property type="match status" value="1"/>
</dbReference>
<dbReference type="GO" id="GO:0098609">
    <property type="term" value="P:cell-cell adhesion"/>
    <property type="evidence" value="ECO:0007669"/>
    <property type="project" value="TreeGrafter"/>
</dbReference>
<dbReference type="GO" id="GO:0008305">
    <property type="term" value="C:integrin complex"/>
    <property type="evidence" value="ECO:0007669"/>
    <property type="project" value="TreeGrafter"/>
</dbReference>
<name>A0A0C2MYP0_THEKT</name>
<protein>
    <recommendedName>
        <fullName evidence="8">EGF-like domain-containing protein</fullName>
    </recommendedName>
</protein>
<proteinExistence type="predicted"/>
<dbReference type="PROSITE" id="PS00243">
    <property type="entry name" value="I_EGF_1"/>
    <property type="match status" value="1"/>
</dbReference>
<reference evidence="6 7" key="1">
    <citation type="journal article" date="2014" name="Genome Biol. Evol.">
        <title>The genome of the myxosporean Thelohanellus kitauei shows adaptations to nutrient acquisition within its fish host.</title>
        <authorList>
            <person name="Yang Y."/>
            <person name="Xiong J."/>
            <person name="Zhou Z."/>
            <person name="Huo F."/>
            <person name="Miao W."/>
            <person name="Ran C."/>
            <person name="Liu Y."/>
            <person name="Zhang J."/>
            <person name="Feng J."/>
            <person name="Wang M."/>
            <person name="Wang M."/>
            <person name="Wang L."/>
            <person name="Yao B."/>
        </authorList>
    </citation>
    <scope>NUCLEOTIDE SEQUENCE [LARGE SCALE GENOMIC DNA]</scope>
    <source>
        <strain evidence="6">Wuqing</strain>
    </source>
</reference>
<dbReference type="PANTHER" id="PTHR10082:SF9">
    <property type="entry name" value="INTEGRIN BETA-8"/>
    <property type="match status" value="1"/>
</dbReference>
<organism evidence="6 7">
    <name type="scientific">Thelohanellus kitauei</name>
    <name type="common">Myxosporean</name>
    <dbReference type="NCBI Taxonomy" id="669202"/>
    <lineage>
        <taxon>Eukaryota</taxon>
        <taxon>Metazoa</taxon>
        <taxon>Cnidaria</taxon>
        <taxon>Myxozoa</taxon>
        <taxon>Myxosporea</taxon>
        <taxon>Bivalvulida</taxon>
        <taxon>Platysporina</taxon>
        <taxon>Myxobolidae</taxon>
        <taxon>Thelohanellus</taxon>
    </lineage>
</organism>
<accession>A0A0C2MYP0</accession>
<dbReference type="SUPFAM" id="SSF57196">
    <property type="entry name" value="EGF/Laminin"/>
    <property type="match status" value="1"/>
</dbReference>
<comment type="caution">
    <text evidence="6">The sequence shown here is derived from an EMBL/GenBank/DDBJ whole genome shotgun (WGS) entry which is preliminary data.</text>
</comment>
<dbReference type="PANTHER" id="PTHR10082">
    <property type="entry name" value="INTEGRIN BETA SUBUNIT"/>
    <property type="match status" value="1"/>
</dbReference>
<keyword evidence="5" id="KW-1133">Transmembrane helix</keyword>
<evidence type="ECO:0000256" key="5">
    <source>
        <dbReference type="SAM" id="Phobius"/>
    </source>
</evidence>
<dbReference type="OrthoDB" id="2154780at2759"/>
<evidence type="ECO:0000256" key="2">
    <source>
        <dbReference type="ARBA" id="ARBA00022737"/>
    </source>
</evidence>
<dbReference type="GO" id="GO:0005925">
    <property type="term" value="C:focal adhesion"/>
    <property type="evidence" value="ECO:0007669"/>
    <property type="project" value="TreeGrafter"/>
</dbReference>
<dbReference type="Proteomes" id="UP000031668">
    <property type="component" value="Unassembled WGS sequence"/>
</dbReference>
<keyword evidence="2" id="KW-0677">Repeat</keyword>
<feature type="transmembrane region" description="Helical" evidence="5">
    <location>
        <begin position="141"/>
        <end position="166"/>
    </location>
</feature>
<evidence type="ECO:0000313" key="6">
    <source>
        <dbReference type="EMBL" id="KII66762.1"/>
    </source>
</evidence>
<evidence type="ECO:0000256" key="1">
    <source>
        <dbReference type="ARBA" id="ARBA00022729"/>
    </source>
</evidence>